<dbReference type="InterPro" id="IPR006620">
    <property type="entry name" value="Pro_4_hyd_alph"/>
</dbReference>
<dbReference type="EMBL" id="PIPS01000001">
    <property type="protein sequence ID" value="RUO44656.1"/>
    <property type="molecule type" value="Genomic_DNA"/>
</dbReference>
<keyword evidence="10" id="KW-1185">Reference proteome</keyword>
<keyword evidence="6 7" id="KW-0408">Iron</keyword>
<evidence type="ECO:0000259" key="8">
    <source>
        <dbReference type="PROSITE" id="PS51471"/>
    </source>
</evidence>
<dbReference type="RefSeq" id="WP_126819158.1">
    <property type="nucleotide sequence ID" value="NZ_PIPS01000001.1"/>
</dbReference>
<evidence type="ECO:0000256" key="5">
    <source>
        <dbReference type="ARBA" id="ARBA00023002"/>
    </source>
</evidence>
<keyword evidence="5 7" id="KW-0560">Oxidoreductase</keyword>
<sequence length="219" mass="24515">MILHLQQVIDSDTLQAVRDKLATLTFTDGKLTAGWAAKPLKQNQQLGSGKAADAVLELLLKRFRSAAGVEAALRPKQFARVMINRYQQGEFYGMHMDDALMAGIRTDISFTLGLTSLADYEGGALTIDDSSGQRSWRLDAGDVLIYPSHFLHQVEPVTAGERLAMVGWVQSLVRDPQQREILFDLQAAVKAEHQANGHSEQFFRLSKSYQNLLRRWLDD</sequence>
<dbReference type="GO" id="GO:0005506">
    <property type="term" value="F:iron ion binding"/>
    <property type="evidence" value="ECO:0007669"/>
    <property type="project" value="UniProtKB-UniRule"/>
</dbReference>
<evidence type="ECO:0000256" key="1">
    <source>
        <dbReference type="ARBA" id="ARBA00001961"/>
    </source>
</evidence>
<name>A0AA94JEH6_9GAMM</name>
<dbReference type="Gene3D" id="2.60.120.620">
    <property type="entry name" value="q2cbj1_9rhob like domain"/>
    <property type="match status" value="1"/>
</dbReference>
<comment type="cofactor">
    <cofactor evidence="1 7">
        <name>L-ascorbate</name>
        <dbReference type="ChEBI" id="CHEBI:38290"/>
    </cofactor>
</comment>
<dbReference type="HAMAP" id="MF_00657">
    <property type="entry name" value="Hydroxyl_YbiX"/>
    <property type="match status" value="1"/>
</dbReference>
<dbReference type="NCBIfam" id="NF003975">
    <property type="entry name" value="PRK05467.1-4"/>
    <property type="match status" value="1"/>
</dbReference>
<keyword evidence="3 7" id="KW-0847">Vitamin C</keyword>
<dbReference type="AlphaFoldDB" id="A0AA94JEH6"/>
<evidence type="ECO:0000256" key="6">
    <source>
        <dbReference type="ARBA" id="ARBA00023004"/>
    </source>
</evidence>
<dbReference type="GO" id="GO:0006879">
    <property type="term" value="P:intracellular iron ion homeostasis"/>
    <property type="evidence" value="ECO:0007669"/>
    <property type="project" value="TreeGrafter"/>
</dbReference>
<feature type="domain" description="Fe2OG dioxygenase" evidence="8">
    <location>
        <begin position="77"/>
        <end position="171"/>
    </location>
</feature>
<keyword evidence="4 7" id="KW-0223">Dioxygenase</keyword>
<evidence type="ECO:0000256" key="2">
    <source>
        <dbReference type="ARBA" id="ARBA00022723"/>
    </source>
</evidence>
<dbReference type="GO" id="GO:0006974">
    <property type="term" value="P:DNA damage response"/>
    <property type="evidence" value="ECO:0007669"/>
    <property type="project" value="TreeGrafter"/>
</dbReference>
<dbReference type="NCBIfam" id="NF003974">
    <property type="entry name" value="PRK05467.1-3"/>
    <property type="match status" value="1"/>
</dbReference>
<evidence type="ECO:0000313" key="9">
    <source>
        <dbReference type="EMBL" id="RUO44656.1"/>
    </source>
</evidence>
<dbReference type="SMART" id="SM00702">
    <property type="entry name" value="P4Hc"/>
    <property type="match status" value="1"/>
</dbReference>
<comment type="caution">
    <text evidence="9">The sequence shown here is derived from an EMBL/GenBank/DDBJ whole genome shotgun (WGS) entry which is preliminary data.</text>
</comment>
<dbReference type="PANTHER" id="PTHR41536:SF1">
    <property type="entry name" value="PKHD-TYPE HYDROXYLASE YBIX"/>
    <property type="match status" value="1"/>
</dbReference>
<proteinExistence type="inferred from homology"/>
<dbReference type="Gene3D" id="4.10.860.20">
    <property type="entry name" value="Rabenosyn, Rab binding domain"/>
    <property type="match status" value="1"/>
</dbReference>
<dbReference type="GO" id="GO:0016706">
    <property type="term" value="F:2-oxoglutarate-dependent dioxygenase activity"/>
    <property type="evidence" value="ECO:0007669"/>
    <property type="project" value="UniProtKB-UniRule"/>
</dbReference>
<keyword evidence="2 7" id="KW-0479">Metal-binding</keyword>
<gene>
    <name evidence="9" type="ORF">CWE23_01060</name>
</gene>
<accession>A0AA94JEH6</accession>
<evidence type="ECO:0000256" key="4">
    <source>
        <dbReference type="ARBA" id="ARBA00022964"/>
    </source>
</evidence>
<comment type="cofactor">
    <cofactor evidence="7">
        <name>Fe(2+)</name>
        <dbReference type="ChEBI" id="CHEBI:29033"/>
    </cofactor>
    <text evidence="7">Binds 1 Fe(2+) ion per subunit.</text>
</comment>
<dbReference type="InterPro" id="IPR044862">
    <property type="entry name" value="Pro_4_hyd_alph_FE2OG_OXY"/>
</dbReference>
<organism evidence="9 10">
    <name type="scientific">Idiomarina aquatica</name>
    <dbReference type="NCBI Taxonomy" id="1327752"/>
    <lineage>
        <taxon>Bacteria</taxon>
        <taxon>Pseudomonadati</taxon>
        <taxon>Pseudomonadota</taxon>
        <taxon>Gammaproteobacteria</taxon>
        <taxon>Alteromonadales</taxon>
        <taxon>Idiomarinaceae</taxon>
        <taxon>Idiomarina</taxon>
    </lineage>
</organism>
<evidence type="ECO:0000256" key="7">
    <source>
        <dbReference type="HAMAP-Rule" id="MF_00657"/>
    </source>
</evidence>
<evidence type="ECO:0000313" key="10">
    <source>
        <dbReference type="Proteomes" id="UP000286680"/>
    </source>
</evidence>
<feature type="binding site" evidence="7">
    <location>
        <position position="97"/>
    </location>
    <ligand>
        <name>Fe cation</name>
        <dbReference type="ChEBI" id="CHEBI:24875"/>
    </ligand>
</feature>
<dbReference type="PROSITE" id="PS51471">
    <property type="entry name" value="FE2OG_OXY"/>
    <property type="match status" value="1"/>
</dbReference>
<reference evidence="10" key="1">
    <citation type="journal article" date="2018" name="Front. Microbiol.">
        <title>Genome-Based Analysis Reveals the Taxonomy and Diversity of the Family Idiomarinaceae.</title>
        <authorList>
            <person name="Liu Y."/>
            <person name="Lai Q."/>
            <person name="Shao Z."/>
        </authorList>
    </citation>
    <scope>NUCLEOTIDE SEQUENCE [LARGE SCALE GENOMIC DNA]</scope>
    <source>
        <strain evidence="10">SN-14</strain>
    </source>
</reference>
<evidence type="ECO:0000256" key="3">
    <source>
        <dbReference type="ARBA" id="ARBA00022896"/>
    </source>
</evidence>
<dbReference type="Pfam" id="PF13640">
    <property type="entry name" value="2OG-FeII_Oxy_3"/>
    <property type="match status" value="1"/>
</dbReference>
<dbReference type="InterPro" id="IPR023550">
    <property type="entry name" value="PKHD_hydroxylase"/>
</dbReference>
<feature type="binding site" evidence="7">
    <location>
        <position position="95"/>
    </location>
    <ligand>
        <name>Fe cation</name>
        <dbReference type="ChEBI" id="CHEBI:24875"/>
    </ligand>
</feature>
<dbReference type="Pfam" id="PF18331">
    <property type="entry name" value="PKHD_C"/>
    <property type="match status" value="1"/>
</dbReference>
<dbReference type="InterPro" id="IPR041097">
    <property type="entry name" value="PKHD_C"/>
</dbReference>
<dbReference type="Proteomes" id="UP000286680">
    <property type="component" value="Unassembled WGS sequence"/>
</dbReference>
<dbReference type="GO" id="GO:0031418">
    <property type="term" value="F:L-ascorbic acid binding"/>
    <property type="evidence" value="ECO:0007669"/>
    <property type="project" value="UniProtKB-KW"/>
</dbReference>
<dbReference type="PANTHER" id="PTHR41536">
    <property type="entry name" value="PKHD-TYPE HYDROXYLASE YBIX"/>
    <property type="match status" value="1"/>
</dbReference>
<feature type="binding site" evidence="7">
    <location>
        <position position="162"/>
    </location>
    <ligand>
        <name>2-oxoglutarate</name>
        <dbReference type="ChEBI" id="CHEBI:16810"/>
    </ligand>
</feature>
<feature type="binding site" evidence="7">
    <location>
        <position position="152"/>
    </location>
    <ligand>
        <name>Fe cation</name>
        <dbReference type="ChEBI" id="CHEBI:24875"/>
    </ligand>
</feature>
<dbReference type="InterPro" id="IPR005123">
    <property type="entry name" value="Oxoglu/Fe-dep_dioxygenase_dom"/>
</dbReference>
<protein>
    <submittedName>
        <fullName evidence="9">Fe2+-dependent dioxygenase</fullName>
    </submittedName>
</protein>